<proteinExistence type="predicted"/>
<protein>
    <recommendedName>
        <fullName evidence="2">SMODS and SLOG-associating 2TM effector domain-containing protein</fullName>
    </recommendedName>
</protein>
<evidence type="ECO:0000259" key="2">
    <source>
        <dbReference type="Pfam" id="PF18186"/>
    </source>
</evidence>
<accession>A0A2A5KKL5</accession>
<sequence length="187" mass="20641">MNDQIAILESQIRECFGRVVYAHKTHEKDGDLCARTLRRFKLLQIVVSSVTASGTLAVILADQLWIKLATALVSLLGLFITGYMKGFDPGAAAQKHRDTAADLWVIRESYLSLLTDISSGVLSLPKATEKRDQLQAALAAIYKSAPHTTSKGYLKAQEALKTLEDYTFNDGEIDKFLPPSLKKTTRV</sequence>
<keyword evidence="1" id="KW-0812">Transmembrane</keyword>
<dbReference type="AlphaFoldDB" id="A0A2A5KKL5"/>
<feature type="transmembrane region" description="Helical" evidence="1">
    <location>
        <begin position="66"/>
        <end position="87"/>
    </location>
</feature>
<keyword evidence="1" id="KW-0472">Membrane</keyword>
<dbReference type="Pfam" id="PF18186">
    <property type="entry name" value="SLATT_4"/>
    <property type="match status" value="1"/>
</dbReference>
<dbReference type="NCBIfam" id="NF033632">
    <property type="entry name" value="SLATT_4"/>
    <property type="match status" value="1"/>
</dbReference>
<keyword evidence="4" id="KW-1185">Reference proteome</keyword>
<evidence type="ECO:0000256" key="1">
    <source>
        <dbReference type="SAM" id="Phobius"/>
    </source>
</evidence>
<feature type="domain" description="SMODS and SLOG-associating 2TM effector" evidence="2">
    <location>
        <begin position="8"/>
        <end position="172"/>
    </location>
</feature>
<dbReference type="Proteomes" id="UP000218807">
    <property type="component" value="Unassembled WGS sequence"/>
</dbReference>
<comment type="caution">
    <text evidence="3">The sequence shown here is derived from an EMBL/GenBank/DDBJ whole genome shotgun (WGS) entry which is preliminary data.</text>
</comment>
<organism evidence="3 4">
    <name type="scientific">Rhizobium sophoriradicis</name>
    <dbReference type="NCBI Taxonomy" id="1535245"/>
    <lineage>
        <taxon>Bacteria</taxon>
        <taxon>Pseudomonadati</taxon>
        <taxon>Pseudomonadota</taxon>
        <taxon>Alphaproteobacteria</taxon>
        <taxon>Hyphomicrobiales</taxon>
        <taxon>Rhizobiaceae</taxon>
        <taxon>Rhizobium/Agrobacterium group</taxon>
        <taxon>Rhizobium</taxon>
    </lineage>
</organism>
<gene>
    <name evidence="3" type="ORF">CPT34_29555</name>
</gene>
<dbReference type="InterPro" id="IPR040811">
    <property type="entry name" value="SLATT_4"/>
</dbReference>
<name>A0A2A5KKL5_9HYPH</name>
<keyword evidence="1" id="KW-1133">Transmembrane helix</keyword>
<feature type="transmembrane region" description="Helical" evidence="1">
    <location>
        <begin position="42"/>
        <end position="60"/>
    </location>
</feature>
<reference evidence="3 4" key="1">
    <citation type="submission" date="2017-09" db="EMBL/GenBank/DDBJ databases">
        <title>Comparative genomics of rhizobia isolated from Phaseolus vulgaris in China.</title>
        <authorList>
            <person name="Tong W."/>
        </authorList>
    </citation>
    <scope>NUCLEOTIDE SEQUENCE [LARGE SCALE GENOMIC DNA]</scope>
    <source>
        <strain evidence="3 4">L101</strain>
    </source>
</reference>
<evidence type="ECO:0000313" key="4">
    <source>
        <dbReference type="Proteomes" id="UP000218807"/>
    </source>
</evidence>
<evidence type="ECO:0000313" key="3">
    <source>
        <dbReference type="EMBL" id="PCK77537.1"/>
    </source>
</evidence>
<dbReference type="EMBL" id="NXDM01000041">
    <property type="protein sequence ID" value="PCK77537.1"/>
    <property type="molecule type" value="Genomic_DNA"/>
</dbReference>
<dbReference type="RefSeq" id="WP_096764821.1">
    <property type="nucleotide sequence ID" value="NZ_NXDM01000041.1"/>
</dbReference>